<dbReference type="InterPro" id="IPR010775">
    <property type="entry name" value="DUF1365"/>
</dbReference>
<proteinExistence type="predicted"/>
<evidence type="ECO:0000313" key="2">
    <source>
        <dbReference type="Proteomes" id="UP001234343"/>
    </source>
</evidence>
<dbReference type="Proteomes" id="UP001234343">
    <property type="component" value="Unassembled WGS sequence"/>
</dbReference>
<evidence type="ECO:0000313" key="1">
    <source>
        <dbReference type="EMBL" id="MDM7859788.1"/>
    </source>
</evidence>
<dbReference type="PANTHER" id="PTHR33973:SF4">
    <property type="entry name" value="OS07G0153300 PROTEIN"/>
    <property type="match status" value="1"/>
</dbReference>
<gene>
    <name evidence="1" type="ORF">QTP81_04105</name>
</gene>
<dbReference type="EMBL" id="JAUCBP010000002">
    <property type="protein sequence ID" value="MDM7859788.1"/>
    <property type="molecule type" value="Genomic_DNA"/>
</dbReference>
<organism evidence="1 2">
    <name type="scientific">Alteromonas arenosi</name>
    <dbReference type="NCBI Taxonomy" id="3055817"/>
    <lineage>
        <taxon>Bacteria</taxon>
        <taxon>Pseudomonadati</taxon>
        <taxon>Pseudomonadota</taxon>
        <taxon>Gammaproteobacteria</taxon>
        <taxon>Alteromonadales</taxon>
        <taxon>Alteromonadaceae</taxon>
        <taxon>Alteromonas/Salinimonas group</taxon>
        <taxon>Alteromonas</taxon>
    </lineage>
</organism>
<dbReference type="Pfam" id="PF07103">
    <property type="entry name" value="DUF1365"/>
    <property type="match status" value="1"/>
</dbReference>
<dbReference type="RefSeq" id="WP_289363931.1">
    <property type="nucleotide sequence ID" value="NZ_JAUCBP010000002.1"/>
</dbReference>
<protein>
    <submittedName>
        <fullName evidence="1">DUF1365 domain-containing protein</fullName>
    </submittedName>
</protein>
<comment type="caution">
    <text evidence="1">The sequence shown here is derived from an EMBL/GenBank/DDBJ whole genome shotgun (WGS) entry which is preliminary data.</text>
</comment>
<accession>A0ABT7SUC1</accession>
<reference evidence="1 2" key="1">
    <citation type="submission" date="2023-06" db="EMBL/GenBank/DDBJ databases">
        <title>Alteromonas sp. ASW11-36 isolated from intertidal sand.</title>
        <authorList>
            <person name="Li Y."/>
        </authorList>
    </citation>
    <scope>NUCLEOTIDE SEQUENCE [LARGE SCALE GENOMIC DNA]</scope>
    <source>
        <strain evidence="1 2">ASW11-36</strain>
    </source>
</reference>
<keyword evidence="2" id="KW-1185">Reference proteome</keyword>
<name>A0ABT7SUC1_9ALTE</name>
<dbReference type="PANTHER" id="PTHR33973">
    <property type="entry name" value="OS07G0153300 PROTEIN"/>
    <property type="match status" value="1"/>
</dbReference>
<sequence>MESALYTGEVFHQRVVPKNHQFTYKIFLFWLKLSEIDTLNQSVSGFSSQRFAPARFKRSDFLGSENIDLEQAVLERCNQLSEEPVHGEVFMLGQLRVFGLYFSPVNFYFVRAANGVYTHMLAEVSNTPWNKRHHYLVDLNKQSPTQKMFHVSPFNPMDMIYQWSVQQPNQHLRLTLSCYQKQRHFTAALNMTKMSLNSTTLRRVMLSIPSMTIKTVVGIYWQALKLFFKRVPFYSYPSNNKEH</sequence>